<evidence type="ECO:0000313" key="1">
    <source>
        <dbReference type="EMBL" id="CUR32443.1"/>
    </source>
</evidence>
<dbReference type="EMBL" id="CZDF01000153">
    <property type="protein sequence ID" value="CUR32443.1"/>
    <property type="molecule type" value="Genomic_DNA"/>
</dbReference>
<protein>
    <submittedName>
        <fullName evidence="1">Uncharacterized protein</fullName>
    </submittedName>
</protein>
<dbReference type="Proteomes" id="UP000184315">
    <property type="component" value="Unassembled WGS sequence"/>
</dbReference>
<name>A0A1J1LIW6_9CYAN</name>
<reference evidence="2" key="1">
    <citation type="submission" date="2015-10" db="EMBL/GenBank/DDBJ databases">
        <authorList>
            <person name="Regsiter A."/>
            <person name="william w."/>
        </authorList>
    </citation>
    <scope>NUCLEOTIDE SEQUENCE [LARGE SCALE GENOMIC DNA]</scope>
</reference>
<gene>
    <name evidence="1" type="ORF">PL9214480051</name>
</gene>
<accession>A0A1J1LIW6</accession>
<organism evidence="1 2">
    <name type="scientific">Planktothrix tepida PCC 9214</name>
    <dbReference type="NCBI Taxonomy" id="671072"/>
    <lineage>
        <taxon>Bacteria</taxon>
        <taxon>Bacillati</taxon>
        <taxon>Cyanobacteriota</taxon>
        <taxon>Cyanophyceae</taxon>
        <taxon>Oscillatoriophycideae</taxon>
        <taxon>Oscillatoriales</taxon>
        <taxon>Microcoleaceae</taxon>
        <taxon>Planktothrix</taxon>
    </lineage>
</organism>
<evidence type="ECO:0000313" key="2">
    <source>
        <dbReference type="Proteomes" id="UP000184315"/>
    </source>
</evidence>
<proteinExistence type="predicted"/>
<keyword evidence="2" id="KW-1185">Reference proteome</keyword>
<sequence>MSIEEEASAQSESILILNSILFDETYDFASPSISFLRLLNY</sequence>
<dbReference type="STRING" id="671072.PL9214480051"/>
<dbReference type="AlphaFoldDB" id="A0A1J1LIW6"/>